<evidence type="ECO:0000313" key="1">
    <source>
        <dbReference type="EMBL" id="KAF9821598.1"/>
    </source>
</evidence>
<accession>A0A8H7U647</accession>
<sequence length="16" mass="2069">MLGSRIWDDSRRRKHR</sequence>
<organism evidence="1 2">
    <name type="scientific">Rhodonia placenta</name>
    <dbReference type="NCBI Taxonomy" id="104341"/>
    <lineage>
        <taxon>Eukaryota</taxon>
        <taxon>Fungi</taxon>
        <taxon>Dikarya</taxon>
        <taxon>Basidiomycota</taxon>
        <taxon>Agaricomycotina</taxon>
        <taxon>Agaricomycetes</taxon>
        <taxon>Polyporales</taxon>
        <taxon>Adustoporiaceae</taxon>
        <taxon>Rhodonia</taxon>
    </lineage>
</organism>
<gene>
    <name evidence="1" type="ORF">IEO21_00444</name>
</gene>
<reference evidence="1" key="1">
    <citation type="submission" date="2020-11" db="EMBL/GenBank/DDBJ databases">
        <authorList>
            <person name="Koelle M."/>
            <person name="Horta M.A.C."/>
            <person name="Nowrousian M."/>
            <person name="Ohm R.A."/>
            <person name="Benz P."/>
            <person name="Pilgard A."/>
        </authorList>
    </citation>
    <scope>NUCLEOTIDE SEQUENCE</scope>
    <source>
        <strain evidence="1">FPRL280</strain>
    </source>
</reference>
<comment type="caution">
    <text evidence="1">The sequence shown here is derived from an EMBL/GenBank/DDBJ whole genome shotgun (WGS) entry which is preliminary data.</text>
</comment>
<protein>
    <submittedName>
        <fullName evidence="1">Uncharacterized protein</fullName>
    </submittedName>
</protein>
<dbReference type="EMBL" id="JADOXO010000003">
    <property type="protein sequence ID" value="KAF9821598.1"/>
    <property type="molecule type" value="Genomic_DNA"/>
</dbReference>
<dbReference type="AlphaFoldDB" id="A0A8H7U647"/>
<dbReference type="Proteomes" id="UP000639403">
    <property type="component" value="Unassembled WGS sequence"/>
</dbReference>
<evidence type="ECO:0000313" key="2">
    <source>
        <dbReference type="Proteomes" id="UP000639403"/>
    </source>
</evidence>
<name>A0A8H7U647_9APHY</name>
<proteinExistence type="predicted"/>
<reference evidence="1" key="2">
    <citation type="journal article" name="Front. Microbiol.">
        <title>Degradative Capacity of Two Strains of Rhodonia placenta: From Phenotype to Genotype.</title>
        <authorList>
            <person name="Kolle M."/>
            <person name="Horta M.A.C."/>
            <person name="Nowrousian M."/>
            <person name="Ohm R.A."/>
            <person name="Benz J.P."/>
            <person name="Pilgard A."/>
        </authorList>
    </citation>
    <scope>NUCLEOTIDE SEQUENCE</scope>
    <source>
        <strain evidence="1">FPRL280</strain>
    </source>
</reference>